<dbReference type="InterPro" id="IPR012337">
    <property type="entry name" value="RNaseH-like_sf"/>
</dbReference>
<protein>
    <submittedName>
        <fullName evidence="10">Uncharacterized protein LOC110347953</fullName>
    </submittedName>
</protein>
<gene>
    <name evidence="10" type="primary">LOC110347953</name>
</gene>
<dbReference type="CDD" id="cd09273">
    <property type="entry name" value="RNase_HI_RT_Bel"/>
    <property type="match status" value="1"/>
</dbReference>
<name>A0AAX6SI48_HETGA</name>
<dbReference type="PANTHER" id="PTHR41694">
    <property type="entry name" value="ENDOGENOUS RETROVIRUS GROUP K MEMBER POL PROTEIN"/>
    <property type="match status" value="1"/>
</dbReference>
<dbReference type="GO" id="GO:0004523">
    <property type="term" value="F:RNA-DNA hybrid ribonuclease activity"/>
    <property type="evidence" value="ECO:0007669"/>
    <property type="project" value="InterPro"/>
</dbReference>
<dbReference type="RefSeq" id="XP_021109452.1">
    <property type="nucleotide sequence ID" value="XM_021253793.1"/>
</dbReference>
<evidence type="ECO:0000256" key="6">
    <source>
        <dbReference type="ARBA" id="ARBA00022918"/>
    </source>
</evidence>
<keyword evidence="6" id="KW-0695">RNA-directed DNA polymerase</keyword>
<evidence type="ECO:0000256" key="7">
    <source>
        <dbReference type="SAM" id="MobiDB-lite"/>
    </source>
</evidence>
<evidence type="ECO:0000256" key="2">
    <source>
        <dbReference type="ARBA" id="ARBA00022695"/>
    </source>
</evidence>
<proteinExistence type="predicted"/>
<dbReference type="Pfam" id="PF00075">
    <property type="entry name" value="RNase_H"/>
    <property type="match status" value="1"/>
</dbReference>
<evidence type="ECO:0000313" key="10">
    <source>
        <dbReference type="RefSeq" id="XP_021109452.1"/>
    </source>
</evidence>
<dbReference type="PANTHER" id="PTHR41694:SF5">
    <property type="entry name" value="RIBONUCLEASE H"/>
    <property type="match status" value="1"/>
</dbReference>
<feature type="region of interest" description="Disordered" evidence="7">
    <location>
        <begin position="241"/>
        <end position="295"/>
    </location>
</feature>
<evidence type="ECO:0000256" key="4">
    <source>
        <dbReference type="ARBA" id="ARBA00022759"/>
    </source>
</evidence>
<evidence type="ECO:0000313" key="9">
    <source>
        <dbReference type="Proteomes" id="UP000694906"/>
    </source>
</evidence>
<dbReference type="PROSITE" id="PS50879">
    <property type="entry name" value="RNASE_H_1"/>
    <property type="match status" value="1"/>
</dbReference>
<accession>A0AAX6SI48</accession>
<sequence length="295" mass="32664">MPIHDCLETLENLWGGCPDLMDQALPQVEVTFYTDGCSFMHDGVRCAGAAVVNQDQQVEWEQGLPQGTSAQKAELIALTKALELGKGKKINIFTDSHYAFATAHVHGEIYQNRGLLTSEGKTIKNKTEILTLLQAIWLPREVAIIHVHGHQKGASPEVIGNNTADLAAKQAAQKSVGKQMVLLPTAVLLEKPEYTDKKMVKMTKKRWTQGKHGWWTIEYEKVVLPDAVGDTLLQELHGSTHLGKKKNDGHSVTPFHQQGNGTKGPRPSEMMPRLYQGLTPRPLNPSGRDHFPSSW</sequence>
<dbReference type="GO" id="GO:0003964">
    <property type="term" value="F:RNA-directed DNA polymerase activity"/>
    <property type="evidence" value="ECO:0007669"/>
    <property type="project" value="UniProtKB-KW"/>
</dbReference>
<keyword evidence="4" id="KW-0255">Endonuclease</keyword>
<keyword evidence="9" id="KW-1185">Reference proteome</keyword>
<evidence type="ECO:0000256" key="5">
    <source>
        <dbReference type="ARBA" id="ARBA00022801"/>
    </source>
</evidence>
<keyword evidence="2" id="KW-0548">Nucleotidyltransferase</keyword>
<keyword evidence="1" id="KW-0808">Transferase</keyword>
<reference evidence="10" key="1">
    <citation type="submission" date="2025-08" db="UniProtKB">
        <authorList>
            <consortium name="RefSeq"/>
        </authorList>
    </citation>
    <scope>IDENTIFICATION</scope>
</reference>
<dbReference type="AlphaFoldDB" id="A0AAX6SI48"/>
<dbReference type="Gene3D" id="3.30.420.10">
    <property type="entry name" value="Ribonuclease H-like superfamily/Ribonuclease H"/>
    <property type="match status" value="1"/>
</dbReference>
<feature type="domain" description="RNase H type-1" evidence="8">
    <location>
        <begin position="26"/>
        <end position="173"/>
    </location>
</feature>
<dbReference type="InterPro" id="IPR002156">
    <property type="entry name" value="RNaseH_domain"/>
</dbReference>
<keyword evidence="3" id="KW-0540">Nuclease</keyword>
<dbReference type="SUPFAM" id="SSF53098">
    <property type="entry name" value="Ribonuclease H-like"/>
    <property type="match status" value="1"/>
</dbReference>
<evidence type="ECO:0000256" key="3">
    <source>
        <dbReference type="ARBA" id="ARBA00022722"/>
    </source>
</evidence>
<dbReference type="GO" id="GO:0003676">
    <property type="term" value="F:nucleic acid binding"/>
    <property type="evidence" value="ECO:0007669"/>
    <property type="project" value="InterPro"/>
</dbReference>
<dbReference type="Gene3D" id="1.10.340.70">
    <property type="match status" value="1"/>
</dbReference>
<keyword evidence="5" id="KW-0378">Hydrolase</keyword>
<evidence type="ECO:0000259" key="8">
    <source>
        <dbReference type="PROSITE" id="PS50879"/>
    </source>
</evidence>
<dbReference type="InterPro" id="IPR036397">
    <property type="entry name" value="RNaseH_sf"/>
</dbReference>
<dbReference type="GeneID" id="110347953"/>
<organism evidence="9 10">
    <name type="scientific">Heterocephalus glaber</name>
    <name type="common">Naked mole rat</name>
    <dbReference type="NCBI Taxonomy" id="10181"/>
    <lineage>
        <taxon>Eukaryota</taxon>
        <taxon>Metazoa</taxon>
        <taxon>Chordata</taxon>
        <taxon>Craniata</taxon>
        <taxon>Vertebrata</taxon>
        <taxon>Euteleostomi</taxon>
        <taxon>Mammalia</taxon>
        <taxon>Eutheria</taxon>
        <taxon>Euarchontoglires</taxon>
        <taxon>Glires</taxon>
        <taxon>Rodentia</taxon>
        <taxon>Hystricomorpha</taxon>
        <taxon>Bathyergidae</taxon>
        <taxon>Heterocephalus</taxon>
    </lineage>
</organism>
<dbReference type="Proteomes" id="UP000694906">
    <property type="component" value="Unplaced"/>
</dbReference>
<evidence type="ECO:0000256" key="1">
    <source>
        <dbReference type="ARBA" id="ARBA00022679"/>
    </source>
</evidence>